<feature type="signal peptide" evidence="1">
    <location>
        <begin position="1"/>
        <end position="45"/>
    </location>
</feature>
<dbReference type="Pfam" id="PF16119">
    <property type="entry name" value="DUF4835"/>
    <property type="match status" value="1"/>
</dbReference>
<reference evidence="2 3" key="1">
    <citation type="submission" date="2019-09" db="EMBL/GenBank/DDBJ databases">
        <title>Genome sequence of Hymenobacter sp. M3.</title>
        <authorList>
            <person name="Srinivasan S."/>
        </authorList>
    </citation>
    <scope>NUCLEOTIDE SEQUENCE [LARGE SCALE GENOMIC DNA]</scope>
    <source>
        <strain evidence="2 3">M3</strain>
    </source>
</reference>
<name>A0AA88FJQ3_9BACT</name>
<keyword evidence="1" id="KW-0732">Signal</keyword>
<dbReference type="AlphaFoldDB" id="A0AA88FJQ3"/>
<comment type="caution">
    <text evidence="2">The sequence shown here is derived from an EMBL/GenBank/DDBJ whole genome shotgun (WGS) entry which is preliminary data.</text>
</comment>
<dbReference type="InterPro" id="IPR032274">
    <property type="entry name" value="DUF4835"/>
</dbReference>
<organism evidence="2 3">
    <name type="scientific">Hymenobacter busanensis</name>
    <dbReference type="NCBI Taxonomy" id="2607656"/>
    <lineage>
        <taxon>Bacteria</taxon>
        <taxon>Pseudomonadati</taxon>
        <taxon>Bacteroidota</taxon>
        <taxon>Cytophagia</taxon>
        <taxon>Cytophagales</taxon>
        <taxon>Hymenobacteraceae</taxon>
        <taxon>Hymenobacter</taxon>
    </lineage>
</organism>
<accession>A0AA88FJQ3</accession>
<evidence type="ECO:0000313" key="2">
    <source>
        <dbReference type="EMBL" id="KAA9332312.1"/>
    </source>
</evidence>
<keyword evidence="3" id="KW-1185">Reference proteome</keyword>
<dbReference type="Proteomes" id="UP000326380">
    <property type="component" value="Unassembled WGS sequence"/>
</dbReference>
<sequence length="330" mass="37123">MWPATSFPLFSPASMPVLLPMRNRFRFCVALLAGLLGLAATRTQAQELQAQVRVTADNVAITDKQLIAQMERDFTQFLNVRKWTNDVYKPEERIRCKVFVSIQEIPQNGTYGATVRILSSRPVYGTSYETNLLSYAENWRFTYLPGQPLDFSENSYVNNISSILSFYAFVIIGMDQDSFAPLGGSRTYDRARNILQVAASQNADGDDGWKDSGKANQRGRYALLTGLQDPQLEPLRTAVYNYYRQGLDLFIQKPDDARATILTALEGVQGANQRRPGSTLIRSFFETKADEIANIYRSSPKADQKQAAVALLQEVDPTNSAKYQTILQQR</sequence>
<proteinExistence type="predicted"/>
<evidence type="ECO:0000256" key="1">
    <source>
        <dbReference type="SAM" id="SignalP"/>
    </source>
</evidence>
<evidence type="ECO:0000313" key="3">
    <source>
        <dbReference type="Proteomes" id="UP000326380"/>
    </source>
</evidence>
<protein>
    <submittedName>
        <fullName evidence="2">DUF4835 family protein</fullName>
    </submittedName>
</protein>
<feature type="chain" id="PRO_5041716312" evidence="1">
    <location>
        <begin position="46"/>
        <end position="330"/>
    </location>
</feature>
<dbReference type="EMBL" id="VTWU01000004">
    <property type="protein sequence ID" value="KAA9332312.1"/>
    <property type="molecule type" value="Genomic_DNA"/>
</dbReference>
<gene>
    <name evidence="2" type="ORF">F0P96_12600</name>
</gene>